<name>A0A067M3Q8_BOTB1</name>
<keyword evidence="2" id="KW-0732">Signal</keyword>
<dbReference type="InParanoid" id="A0A067M3Q8"/>
<dbReference type="AlphaFoldDB" id="A0A067M3Q8"/>
<proteinExistence type="predicted"/>
<accession>A0A067M3Q8</accession>
<feature type="signal peptide" evidence="2">
    <location>
        <begin position="1"/>
        <end position="19"/>
    </location>
</feature>
<feature type="region of interest" description="Disordered" evidence="1">
    <location>
        <begin position="40"/>
        <end position="71"/>
    </location>
</feature>
<evidence type="ECO:0000256" key="2">
    <source>
        <dbReference type="SAM" id="SignalP"/>
    </source>
</evidence>
<keyword evidence="4" id="KW-1185">Reference proteome</keyword>
<gene>
    <name evidence="3" type="ORF">BOTBODRAFT_37225</name>
</gene>
<organism evidence="3 4">
    <name type="scientific">Botryobasidium botryosum (strain FD-172 SS1)</name>
    <dbReference type="NCBI Taxonomy" id="930990"/>
    <lineage>
        <taxon>Eukaryota</taxon>
        <taxon>Fungi</taxon>
        <taxon>Dikarya</taxon>
        <taxon>Basidiomycota</taxon>
        <taxon>Agaricomycotina</taxon>
        <taxon>Agaricomycetes</taxon>
        <taxon>Cantharellales</taxon>
        <taxon>Botryobasidiaceae</taxon>
        <taxon>Botryobasidium</taxon>
    </lineage>
</organism>
<sequence length="148" mass="15494">MQLTFLLTTLFSLVLLAFAVPVPIRPHPGVTADHIRPLNPPAAVAPQPATTGTQAQAEPLPDATPTVPASQPSPYKPIFAGFHAGPFGMISPGILPVIPPEHKDNEAKEAMPFHEAMPFFHGTPRIGTVVNVIPHGEAPQGAINAASV</sequence>
<dbReference type="Proteomes" id="UP000027195">
    <property type="component" value="Unassembled WGS sequence"/>
</dbReference>
<protein>
    <submittedName>
        <fullName evidence="3">Uncharacterized protein</fullName>
    </submittedName>
</protein>
<dbReference type="HOGENOM" id="CLU_1758532_0_0_1"/>
<dbReference type="EMBL" id="KL198080">
    <property type="protein sequence ID" value="KDQ09310.1"/>
    <property type="molecule type" value="Genomic_DNA"/>
</dbReference>
<feature type="compositionally biased region" description="Low complexity" evidence="1">
    <location>
        <begin position="41"/>
        <end position="59"/>
    </location>
</feature>
<reference evidence="4" key="1">
    <citation type="journal article" date="2014" name="Proc. Natl. Acad. Sci. U.S.A.">
        <title>Extensive sampling of basidiomycete genomes demonstrates inadequacy of the white-rot/brown-rot paradigm for wood decay fungi.</title>
        <authorList>
            <person name="Riley R."/>
            <person name="Salamov A.A."/>
            <person name="Brown D.W."/>
            <person name="Nagy L.G."/>
            <person name="Floudas D."/>
            <person name="Held B.W."/>
            <person name="Levasseur A."/>
            <person name="Lombard V."/>
            <person name="Morin E."/>
            <person name="Otillar R."/>
            <person name="Lindquist E.A."/>
            <person name="Sun H."/>
            <person name="LaButti K.M."/>
            <person name="Schmutz J."/>
            <person name="Jabbour D."/>
            <person name="Luo H."/>
            <person name="Baker S.E."/>
            <person name="Pisabarro A.G."/>
            <person name="Walton J.D."/>
            <person name="Blanchette R.A."/>
            <person name="Henrissat B."/>
            <person name="Martin F."/>
            <person name="Cullen D."/>
            <person name="Hibbett D.S."/>
            <person name="Grigoriev I.V."/>
        </authorList>
    </citation>
    <scope>NUCLEOTIDE SEQUENCE [LARGE SCALE GENOMIC DNA]</scope>
    <source>
        <strain evidence="4">FD-172 SS1</strain>
    </source>
</reference>
<evidence type="ECO:0000313" key="3">
    <source>
        <dbReference type="EMBL" id="KDQ09310.1"/>
    </source>
</evidence>
<evidence type="ECO:0000313" key="4">
    <source>
        <dbReference type="Proteomes" id="UP000027195"/>
    </source>
</evidence>
<feature type="chain" id="PRO_5001640964" evidence="2">
    <location>
        <begin position="20"/>
        <end position="148"/>
    </location>
</feature>
<evidence type="ECO:0000256" key="1">
    <source>
        <dbReference type="SAM" id="MobiDB-lite"/>
    </source>
</evidence>